<dbReference type="RefSeq" id="WP_258434643.1">
    <property type="nucleotide sequence ID" value="NZ_JANSGW010000041.1"/>
</dbReference>
<evidence type="ECO:0000259" key="1">
    <source>
        <dbReference type="PROSITE" id="PS50943"/>
    </source>
</evidence>
<dbReference type="InterPro" id="IPR011990">
    <property type="entry name" value="TPR-like_helical_dom_sf"/>
</dbReference>
<dbReference type="Proteomes" id="UP001077662">
    <property type="component" value="Unassembled WGS sequence"/>
</dbReference>
<dbReference type="Gene3D" id="1.25.40.10">
    <property type="entry name" value="Tetratricopeptide repeat domain"/>
    <property type="match status" value="1"/>
</dbReference>
<accession>A0AAP3G9K6</accession>
<protein>
    <submittedName>
        <fullName evidence="2">Helix-turn-helix transcriptional regulator</fullName>
    </submittedName>
</protein>
<dbReference type="Pfam" id="PF01381">
    <property type="entry name" value="HTH_3"/>
    <property type="match status" value="1"/>
</dbReference>
<dbReference type="EMBL" id="JAPTNE010000041">
    <property type="protein sequence ID" value="MCZ0809673.1"/>
    <property type="molecule type" value="Genomic_DNA"/>
</dbReference>
<name>A0AAP3G9K6_BRELA</name>
<comment type="caution">
    <text evidence="2">The sequence shown here is derived from an EMBL/GenBank/DDBJ whole genome shotgun (WGS) entry which is preliminary data.</text>
</comment>
<reference evidence="2" key="1">
    <citation type="submission" date="2022-09" db="EMBL/GenBank/DDBJ databases">
        <title>Genome analysis and characterization of larvicidal activity of Brevibacillus strains.</title>
        <authorList>
            <person name="Patrusheva E.V."/>
            <person name="Izotova A.O."/>
            <person name="Toshchakov S.V."/>
            <person name="Sineoky S.P."/>
        </authorList>
    </citation>
    <scope>NUCLEOTIDE SEQUENCE</scope>
    <source>
        <strain evidence="2">VKPM_B-13247</strain>
    </source>
</reference>
<dbReference type="SMART" id="SM00530">
    <property type="entry name" value="HTH_XRE"/>
    <property type="match status" value="1"/>
</dbReference>
<dbReference type="SUPFAM" id="SSF48452">
    <property type="entry name" value="TPR-like"/>
    <property type="match status" value="1"/>
</dbReference>
<proteinExistence type="predicted"/>
<dbReference type="SUPFAM" id="SSF47413">
    <property type="entry name" value="lambda repressor-like DNA-binding domains"/>
    <property type="match status" value="1"/>
</dbReference>
<dbReference type="AlphaFoldDB" id="A0AAP3G9K6"/>
<evidence type="ECO:0000313" key="2">
    <source>
        <dbReference type="EMBL" id="MCZ0809673.1"/>
    </source>
</evidence>
<organism evidence="2 3">
    <name type="scientific">Brevibacillus laterosporus</name>
    <name type="common">Bacillus laterosporus</name>
    <dbReference type="NCBI Taxonomy" id="1465"/>
    <lineage>
        <taxon>Bacteria</taxon>
        <taxon>Bacillati</taxon>
        <taxon>Bacillota</taxon>
        <taxon>Bacilli</taxon>
        <taxon>Bacillales</taxon>
        <taxon>Paenibacillaceae</taxon>
        <taxon>Brevibacillus</taxon>
    </lineage>
</organism>
<sequence length="431" mass="50373">MAESLSFLTFGRLIKDKRTELGISLSELSRLSGISKGVLSKIETGKTKRPKLSTLKSLMEVLKFPYDEVIKYYVESEDRIDVLHVFLLEAIELHNLSLISKVANHFLSSPRDDTYNLLESLYEFASTCICNEVKLSLYDEIVQYARQHGVPKYMAKGLYKTFFIKVQELDHLEDVFKLGEEILYYKEFLNQEERIKFLYRIAFLAHDLKKYEKCIQLGRMGHAEDTTENEIKERVALAICNSYMFEEKYDELENQLQLYKKLGYKFICDRIKFFRAIILARTGNEKEAIPLLKECVAESTENNRLHRVNELIEALLRINDLDSLQHILEQEEKNTTVIINTPYKYSELGKYFKHKGMFLVKHGFFSEGMEAYLASMKFYSEIHSLSGLSECSEEIYIHHCEQNKDMHLGLLNKLREVYNVVNKGCKRGDIK</sequence>
<gene>
    <name evidence="2" type="ORF">O0554_22690</name>
</gene>
<dbReference type="InterPro" id="IPR001387">
    <property type="entry name" value="Cro/C1-type_HTH"/>
</dbReference>
<dbReference type="Gene3D" id="1.10.260.40">
    <property type="entry name" value="lambda repressor-like DNA-binding domains"/>
    <property type="match status" value="1"/>
</dbReference>
<evidence type="ECO:0000313" key="3">
    <source>
        <dbReference type="Proteomes" id="UP001077662"/>
    </source>
</evidence>
<dbReference type="PROSITE" id="PS50943">
    <property type="entry name" value="HTH_CROC1"/>
    <property type="match status" value="1"/>
</dbReference>
<dbReference type="GO" id="GO:0003677">
    <property type="term" value="F:DNA binding"/>
    <property type="evidence" value="ECO:0007669"/>
    <property type="project" value="InterPro"/>
</dbReference>
<dbReference type="InterPro" id="IPR010982">
    <property type="entry name" value="Lambda_DNA-bd_dom_sf"/>
</dbReference>
<dbReference type="CDD" id="cd00093">
    <property type="entry name" value="HTH_XRE"/>
    <property type="match status" value="1"/>
</dbReference>
<feature type="domain" description="HTH cro/C1-type" evidence="1">
    <location>
        <begin position="14"/>
        <end position="69"/>
    </location>
</feature>